<protein>
    <submittedName>
        <fullName evidence="1">Glycosyltransferase</fullName>
    </submittedName>
</protein>
<name>A0AAW9R424_9GAMM</name>
<proteinExistence type="predicted"/>
<sequence length="56" mass="6059">MDHPLVSILIRSMDRPTLQRAIASAAAQTWPNLEIVVVAACGSRHSPPPPQIDRCA</sequence>
<dbReference type="AlphaFoldDB" id="A0AAW9R424"/>
<gene>
    <name evidence="1" type="ORF">WB794_12520</name>
</gene>
<keyword evidence="2" id="KW-1185">Reference proteome</keyword>
<dbReference type="Proteomes" id="UP001364472">
    <property type="component" value="Unassembled WGS sequence"/>
</dbReference>
<accession>A0AAW9R424</accession>
<comment type="caution">
    <text evidence="1">The sequence shown here is derived from an EMBL/GenBank/DDBJ whole genome shotgun (WGS) entry which is preliminary data.</text>
</comment>
<evidence type="ECO:0000313" key="2">
    <source>
        <dbReference type="Proteomes" id="UP001364472"/>
    </source>
</evidence>
<dbReference type="EMBL" id="JBBDHC010000021">
    <property type="protein sequence ID" value="MEJ1250495.1"/>
    <property type="molecule type" value="Genomic_DNA"/>
</dbReference>
<dbReference type="CDD" id="cd00761">
    <property type="entry name" value="Glyco_tranf_GTA_type"/>
    <property type="match status" value="1"/>
</dbReference>
<dbReference type="RefSeq" id="WP_337336196.1">
    <property type="nucleotide sequence ID" value="NZ_JBBDHC010000021.1"/>
</dbReference>
<organism evidence="1 2">
    <name type="scientific">Denitratimonas tolerans</name>
    <dbReference type="NCBI Taxonomy" id="1338420"/>
    <lineage>
        <taxon>Bacteria</taxon>
        <taxon>Pseudomonadati</taxon>
        <taxon>Pseudomonadota</taxon>
        <taxon>Gammaproteobacteria</taxon>
        <taxon>Lysobacterales</taxon>
        <taxon>Lysobacteraceae</taxon>
        <taxon>Denitratimonas</taxon>
    </lineage>
</organism>
<dbReference type="InterPro" id="IPR029044">
    <property type="entry name" value="Nucleotide-diphossugar_trans"/>
</dbReference>
<dbReference type="Gene3D" id="3.90.550.10">
    <property type="entry name" value="Spore Coat Polysaccharide Biosynthesis Protein SpsA, Chain A"/>
    <property type="match status" value="1"/>
</dbReference>
<reference evidence="1 2" key="1">
    <citation type="journal article" date="2016" name="Antonie Van Leeuwenhoek">
        <title>Denitratimonas tolerans gen. nov., sp. nov., a denitrifying bacterium isolated from a bioreactor for tannery wastewater treatment.</title>
        <authorList>
            <person name="Han S.I."/>
            <person name="Kim J.O."/>
            <person name="Lee Y.R."/>
            <person name="Ekpeghere K.I."/>
            <person name="Koh S.C."/>
            <person name="Whang K.S."/>
        </authorList>
    </citation>
    <scope>NUCLEOTIDE SEQUENCE [LARGE SCALE GENOMIC DNA]</scope>
    <source>
        <strain evidence="1 2">KACC 17565</strain>
    </source>
</reference>
<evidence type="ECO:0000313" key="1">
    <source>
        <dbReference type="EMBL" id="MEJ1250495.1"/>
    </source>
</evidence>
<dbReference type="SUPFAM" id="SSF53448">
    <property type="entry name" value="Nucleotide-diphospho-sugar transferases"/>
    <property type="match status" value="1"/>
</dbReference>